<evidence type="ECO:0000313" key="3">
    <source>
        <dbReference type="EMBL" id="NML40498.1"/>
    </source>
</evidence>
<protein>
    <submittedName>
        <fullName evidence="3">Glycosyltransferase family 4 protein</fullName>
    </submittedName>
</protein>
<dbReference type="PANTHER" id="PTHR45947:SF3">
    <property type="entry name" value="SULFOQUINOVOSYL TRANSFERASE SQD2"/>
    <property type="match status" value="1"/>
</dbReference>
<dbReference type="PANTHER" id="PTHR45947">
    <property type="entry name" value="SULFOQUINOVOSYL TRANSFERASE SQD2"/>
    <property type="match status" value="1"/>
</dbReference>
<keyword evidence="3" id="KW-0808">Transferase</keyword>
<dbReference type="Proteomes" id="UP000583266">
    <property type="component" value="Unassembled WGS sequence"/>
</dbReference>
<gene>
    <name evidence="3" type="ORF">HHL17_25100</name>
</gene>
<accession>A0A848GXY0</accession>
<feature type="domain" description="Glycosyl transferase family 1" evidence="1">
    <location>
        <begin position="197"/>
        <end position="364"/>
    </location>
</feature>
<comment type="caution">
    <text evidence="3">The sequence shown here is derived from an EMBL/GenBank/DDBJ whole genome shotgun (WGS) entry which is preliminary data.</text>
</comment>
<dbReference type="Gene3D" id="3.40.50.2000">
    <property type="entry name" value="Glycogen Phosphorylase B"/>
    <property type="match status" value="2"/>
</dbReference>
<dbReference type="CDD" id="cd03801">
    <property type="entry name" value="GT4_PimA-like"/>
    <property type="match status" value="1"/>
</dbReference>
<dbReference type="SUPFAM" id="SSF53756">
    <property type="entry name" value="UDP-Glycosyltransferase/glycogen phosphorylase"/>
    <property type="match status" value="1"/>
</dbReference>
<sequence>MKKVLIISYEFPPIIGGAGVYAHDLAIGLVKNGHQVSLLTYKTARNADFLASFEQKYLVRCHTVPEKKYIHFYLFFLELKKTVKQEHFDVIIFSDARAKKMGALFQPVLKQLGDRSLAVLHGNEKASFFEKPSLLLRAFGMQRRMLNFLRHQKKIVVVSQAEYELWQQTNLKEKLQLIRHGIDTDIFHRRTPEQVAAIKKQYAIGPDRPVLFSASRLVKEKGQELIIDSLRYIIREVPDLLCIIAGSGNYLPTLQQKVKDLGLDHHVLFTGGVSRDILSDYFAICDLFILPSQFYESFGLVYLEAAACGKTAIAGNRGGTNEAVVDDVTGYLVNPVSVEEISHKVVAVLNDPVLRERLQHTAYERAITRFTNVAMADKIIEI</sequence>
<dbReference type="InterPro" id="IPR050194">
    <property type="entry name" value="Glycosyltransferase_grp1"/>
</dbReference>
<dbReference type="AlphaFoldDB" id="A0A848GXY0"/>
<name>A0A848GXY0_9BACT</name>
<dbReference type="EMBL" id="JABBGC010000003">
    <property type="protein sequence ID" value="NML40498.1"/>
    <property type="molecule type" value="Genomic_DNA"/>
</dbReference>
<proteinExistence type="predicted"/>
<organism evidence="3 4">
    <name type="scientific">Chitinophaga fulva</name>
    <dbReference type="NCBI Taxonomy" id="2728842"/>
    <lineage>
        <taxon>Bacteria</taxon>
        <taxon>Pseudomonadati</taxon>
        <taxon>Bacteroidota</taxon>
        <taxon>Chitinophagia</taxon>
        <taxon>Chitinophagales</taxon>
        <taxon>Chitinophagaceae</taxon>
        <taxon>Chitinophaga</taxon>
    </lineage>
</organism>
<dbReference type="InterPro" id="IPR001296">
    <property type="entry name" value="Glyco_trans_1"/>
</dbReference>
<keyword evidence="4" id="KW-1185">Reference proteome</keyword>
<feature type="domain" description="Glycosyltransferase subfamily 4-like N-terminal" evidence="2">
    <location>
        <begin position="15"/>
        <end position="185"/>
    </location>
</feature>
<evidence type="ECO:0000313" key="4">
    <source>
        <dbReference type="Proteomes" id="UP000583266"/>
    </source>
</evidence>
<dbReference type="GO" id="GO:0016757">
    <property type="term" value="F:glycosyltransferase activity"/>
    <property type="evidence" value="ECO:0007669"/>
    <property type="project" value="InterPro"/>
</dbReference>
<dbReference type="RefSeq" id="WP_169227596.1">
    <property type="nucleotide sequence ID" value="NZ_JABBGC010000003.1"/>
</dbReference>
<evidence type="ECO:0000259" key="2">
    <source>
        <dbReference type="Pfam" id="PF13439"/>
    </source>
</evidence>
<reference evidence="3 4" key="1">
    <citation type="submission" date="2020-04" db="EMBL/GenBank/DDBJ databases">
        <title>Chitinophaga sp. G-6-1-13 sp. nov., isolated from soil.</title>
        <authorList>
            <person name="Dahal R.H."/>
            <person name="Chaudhary D.K."/>
        </authorList>
    </citation>
    <scope>NUCLEOTIDE SEQUENCE [LARGE SCALE GENOMIC DNA]</scope>
    <source>
        <strain evidence="3 4">G-6-1-13</strain>
    </source>
</reference>
<evidence type="ECO:0000259" key="1">
    <source>
        <dbReference type="Pfam" id="PF00534"/>
    </source>
</evidence>
<dbReference type="InterPro" id="IPR028098">
    <property type="entry name" value="Glyco_trans_4-like_N"/>
</dbReference>
<dbReference type="Pfam" id="PF13439">
    <property type="entry name" value="Glyco_transf_4"/>
    <property type="match status" value="1"/>
</dbReference>
<dbReference type="Pfam" id="PF00534">
    <property type="entry name" value="Glycos_transf_1"/>
    <property type="match status" value="1"/>
</dbReference>